<dbReference type="AlphaFoldDB" id="A0A3N4ESR0"/>
<dbReference type="EMBL" id="RKKB01000003">
    <property type="protein sequence ID" value="RPA32184.1"/>
    <property type="molecule type" value="Genomic_DNA"/>
</dbReference>
<dbReference type="RefSeq" id="WP_249000968.1">
    <property type="nucleotide sequence ID" value="NZ_JAKIKZ010000007.1"/>
</dbReference>
<evidence type="ECO:0000313" key="2">
    <source>
        <dbReference type="Proteomes" id="UP000278855"/>
    </source>
</evidence>
<protein>
    <submittedName>
        <fullName evidence="1">Uncharacterized protein</fullName>
    </submittedName>
</protein>
<accession>A0A3N4ESR0</accession>
<name>A0A3N4ESR0_9GAMM</name>
<reference evidence="2" key="1">
    <citation type="submission" date="2018-11" db="EMBL/GenBank/DDBJ databases">
        <title>Shewanella sp. R106.</title>
        <authorList>
            <person name="Hwang Y.J."/>
            <person name="Hwang C.Y."/>
        </authorList>
    </citation>
    <scope>NUCLEOTIDE SEQUENCE [LARGE SCALE GENOMIC DNA]</scope>
    <source>
        <strain evidence="2">R106</strain>
    </source>
</reference>
<sequence>MFIMSRTSQRKTPSLNTIKNFVLLLAFGCSVLTVNSLQATPSPRPTTTDSIFGNWIIDTPEQITLLQLNRDHSYLYMEFNLTKPQNSVAEWGQIDIQPIGVRFIPSYSNNQQQGLVAYQINHLKLQIMLTPQRQQLAFTIDTNADSVADEQYQYHIYPSQSVYGVWHELSRFMLSSLVLLDNGYYAVVQINLHQDPQANPHYTHLQWGRFERQQNQLFIEPIFDNPPQQSVSQFDTMTSVFYHLTRQQLALSFAVEDDNVNAHQRRFRR</sequence>
<proteinExistence type="predicted"/>
<organism evidence="1 2">
    <name type="scientific">Shewanella psychromarinicola</name>
    <dbReference type="NCBI Taxonomy" id="2487742"/>
    <lineage>
        <taxon>Bacteria</taxon>
        <taxon>Pseudomonadati</taxon>
        <taxon>Pseudomonadota</taxon>
        <taxon>Gammaproteobacteria</taxon>
        <taxon>Alteromonadales</taxon>
        <taxon>Shewanellaceae</taxon>
        <taxon>Shewanella</taxon>
    </lineage>
</organism>
<gene>
    <name evidence="1" type="ORF">EGC77_10115</name>
</gene>
<evidence type="ECO:0000313" key="1">
    <source>
        <dbReference type="EMBL" id="RPA32184.1"/>
    </source>
</evidence>
<dbReference type="Proteomes" id="UP000278855">
    <property type="component" value="Unassembled WGS sequence"/>
</dbReference>
<comment type="caution">
    <text evidence="1">The sequence shown here is derived from an EMBL/GenBank/DDBJ whole genome shotgun (WGS) entry which is preliminary data.</text>
</comment>